<dbReference type="GO" id="GO:0044780">
    <property type="term" value="P:bacterial-type flagellum assembly"/>
    <property type="evidence" value="ECO:0007669"/>
    <property type="project" value="InterPro"/>
</dbReference>
<keyword evidence="8" id="KW-0966">Cell projection</keyword>
<dbReference type="Gene3D" id="3.40.30.60">
    <property type="entry name" value="FHIPEP family, domain 1"/>
    <property type="match status" value="1"/>
</dbReference>
<keyword evidence="7" id="KW-0653">Protein transport</keyword>
<gene>
    <name evidence="7 8" type="primary">flhA</name>
    <name evidence="8" type="ORF">FRD01_15515</name>
</gene>
<dbReference type="RefSeq" id="WP_146961205.1">
    <property type="nucleotide sequence ID" value="NZ_CP042467.1"/>
</dbReference>
<feature type="transmembrane region" description="Helical" evidence="7">
    <location>
        <begin position="245"/>
        <end position="265"/>
    </location>
</feature>
<evidence type="ECO:0000256" key="5">
    <source>
        <dbReference type="ARBA" id="ARBA00022989"/>
    </source>
</evidence>
<dbReference type="GO" id="GO:0009306">
    <property type="term" value="P:protein secretion"/>
    <property type="evidence" value="ECO:0007669"/>
    <property type="project" value="InterPro"/>
</dbReference>
<dbReference type="NCBIfam" id="TIGR01398">
    <property type="entry name" value="FlhA"/>
    <property type="match status" value="1"/>
</dbReference>
<dbReference type="KEGG" id="bbae:FRD01_15515"/>
<dbReference type="Pfam" id="PF00771">
    <property type="entry name" value="FHIPEP"/>
    <property type="match status" value="1"/>
</dbReference>
<keyword evidence="9" id="KW-1185">Reference proteome</keyword>
<keyword evidence="7" id="KW-0813">Transport</keyword>
<evidence type="ECO:0000313" key="8">
    <source>
        <dbReference type="EMBL" id="QED28616.1"/>
    </source>
</evidence>
<keyword evidence="6 7" id="KW-0472">Membrane</keyword>
<dbReference type="InterPro" id="IPR042193">
    <property type="entry name" value="FHIPEP_3"/>
</dbReference>
<dbReference type="AlphaFoldDB" id="A0A5B8XY83"/>
<evidence type="ECO:0000256" key="2">
    <source>
        <dbReference type="ARBA" id="ARBA00008835"/>
    </source>
</evidence>
<feature type="transmembrane region" description="Helical" evidence="7">
    <location>
        <begin position="111"/>
        <end position="134"/>
    </location>
</feature>
<dbReference type="Gene3D" id="1.10.8.540">
    <property type="entry name" value="FHIPEP family, domain 3"/>
    <property type="match status" value="1"/>
</dbReference>
<dbReference type="InterPro" id="IPR042194">
    <property type="entry name" value="FHIPEP_1"/>
</dbReference>
<sequence>MSNLPAWLSNSKIQSLPVLIGLITIMGLMVLPVPPLLLDFLLALNITASVLVLLTAVYILRPLEFSSFPALLLVTTLFRLGLNVASTRLILLGAAEGSVEVGSIITTFGNFVVGGNAIVGIIVFLVLVIINFMVITKGAGRIAEVAARFTLDALPGKQMAVDAELAAGALTDAQAKVRRAEVQQEADFYGAMDGASKFVRGDAIAGLIITGINIVGGLLVGVTQGGVPFGEAFTNYTILTVGDGLVSQIPALLISTATGVVITRVASESDFGLEIGKQLLGTPRVLWAASAMVFLLGLIPGMPFLVFTAIAGLIGLLAHYASNQEPVVESPAEDQDSSAQRPETDLLKDMLHVEPLSLELGYALVGLVEDNGGSILLDRLVKMRRQFAETLGIVVPPIHIRDNLENDANQYKLLLRGIPIGTGTLMAGRLLAIDPGGAGSSLQGIPTKDPTFGLDALWIDSADQHRAEALGYTVVTLDTIIVTHISELLRSHAHELFGWPDLAERLDAARQESPKLVDDVLEKYTMAGMMSVMRKLLSERVSVKDFTQILEALASFKGDKNNHGAVMQEVRSLLARQISHTYMQEDGTIYAALLNRSLEDNLRRCLVHQNGEPVLACDLNTAQSLFAEIENAFGAFAAQNSEPLILAPPDLRSPLRDFLHQFFPNVDVICHREIVPNAQIVSVAQLGGSTPAMTAA</sequence>
<name>A0A5B8XY83_9DELT</name>
<comment type="subcellular location">
    <subcellularLocation>
        <location evidence="1 7">Cell membrane</location>
        <topology evidence="1 7">Multi-pass membrane protein</topology>
    </subcellularLocation>
</comment>
<keyword evidence="8" id="KW-0969">Cilium</keyword>
<dbReference type="InterPro" id="IPR006301">
    <property type="entry name" value="FlhA"/>
</dbReference>
<dbReference type="PRINTS" id="PR00949">
    <property type="entry name" value="TYPE3IMAPROT"/>
</dbReference>
<keyword evidence="4 7" id="KW-0812">Transmembrane</keyword>
<keyword evidence="5 7" id="KW-1133">Transmembrane helix</keyword>
<dbReference type="OrthoDB" id="9759185at2"/>
<evidence type="ECO:0000256" key="1">
    <source>
        <dbReference type="ARBA" id="ARBA00004651"/>
    </source>
</evidence>
<feature type="transmembrane region" description="Helical" evidence="7">
    <location>
        <begin position="40"/>
        <end position="59"/>
    </location>
</feature>
<reference evidence="8 9" key="1">
    <citation type="submission" date="2019-08" db="EMBL/GenBank/DDBJ databases">
        <authorList>
            <person name="Liang Q."/>
        </authorList>
    </citation>
    <scope>NUCLEOTIDE SEQUENCE [LARGE SCALE GENOMIC DNA]</scope>
    <source>
        <strain evidence="8 9">V1718</strain>
    </source>
</reference>
<dbReference type="InterPro" id="IPR042196">
    <property type="entry name" value="FHIPEP_4"/>
</dbReference>
<evidence type="ECO:0000256" key="6">
    <source>
        <dbReference type="ARBA" id="ARBA00023136"/>
    </source>
</evidence>
<dbReference type="PIRSF" id="PIRSF005419">
    <property type="entry name" value="FlhA"/>
    <property type="match status" value="1"/>
</dbReference>
<evidence type="ECO:0000313" key="9">
    <source>
        <dbReference type="Proteomes" id="UP000321595"/>
    </source>
</evidence>
<protein>
    <recommendedName>
        <fullName evidence="7">Flagellar biosynthesis protein FlhA</fullName>
    </recommendedName>
</protein>
<dbReference type="PANTHER" id="PTHR30161:SF1">
    <property type="entry name" value="FLAGELLAR BIOSYNTHESIS PROTEIN FLHA-RELATED"/>
    <property type="match status" value="1"/>
</dbReference>
<comment type="function">
    <text evidence="7">Required for formation of the rod structure of the flagellar apparatus. Together with FliI and FliH, may constitute the export apparatus of flagellin.</text>
</comment>
<dbReference type="GO" id="GO:0005886">
    <property type="term" value="C:plasma membrane"/>
    <property type="evidence" value="ECO:0007669"/>
    <property type="project" value="UniProtKB-SubCell"/>
</dbReference>
<comment type="similarity">
    <text evidence="2 7">Belongs to the FHIPEP (flagella/HR/invasion proteins export pore) family.</text>
</comment>
<dbReference type="EMBL" id="CP042467">
    <property type="protein sequence ID" value="QED28616.1"/>
    <property type="molecule type" value="Genomic_DNA"/>
</dbReference>
<evidence type="ECO:0000256" key="7">
    <source>
        <dbReference type="RuleBase" id="RU364093"/>
    </source>
</evidence>
<feature type="transmembrane region" description="Helical" evidence="7">
    <location>
        <begin position="71"/>
        <end position="91"/>
    </location>
</feature>
<proteinExistence type="inferred from homology"/>
<feature type="transmembrane region" description="Helical" evidence="7">
    <location>
        <begin position="285"/>
        <end position="318"/>
    </location>
</feature>
<evidence type="ECO:0000256" key="3">
    <source>
        <dbReference type="ARBA" id="ARBA00022475"/>
    </source>
</evidence>
<feature type="transmembrane region" description="Helical" evidence="7">
    <location>
        <begin position="204"/>
        <end position="225"/>
    </location>
</feature>
<accession>A0A5B8XY83</accession>
<dbReference type="Proteomes" id="UP000321595">
    <property type="component" value="Chromosome"/>
</dbReference>
<feature type="transmembrane region" description="Helical" evidence="7">
    <location>
        <begin position="16"/>
        <end position="34"/>
    </location>
</feature>
<keyword evidence="3 7" id="KW-1003">Cell membrane</keyword>
<keyword evidence="7" id="KW-1006">Bacterial flagellum protein export</keyword>
<organism evidence="8 9">
    <name type="scientific">Microvenator marinus</name>
    <dbReference type="NCBI Taxonomy" id="2600177"/>
    <lineage>
        <taxon>Bacteria</taxon>
        <taxon>Deltaproteobacteria</taxon>
        <taxon>Bradymonadales</taxon>
        <taxon>Microvenatoraceae</taxon>
        <taxon>Microvenator</taxon>
    </lineage>
</organism>
<dbReference type="PANTHER" id="PTHR30161">
    <property type="entry name" value="FLAGELLAR EXPORT PROTEIN, MEMBRANE FLHA SUBUNIT-RELATED"/>
    <property type="match status" value="1"/>
</dbReference>
<keyword evidence="8" id="KW-0282">Flagellum</keyword>
<dbReference type="InterPro" id="IPR001712">
    <property type="entry name" value="T3SS_FHIPEP"/>
</dbReference>
<evidence type="ECO:0000256" key="4">
    <source>
        <dbReference type="ARBA" id="ARBA00022692"/>
    </source>
</evidence>
<dbReference type="Gene3D" id="3.40.50.12790">
    <property type="entry name" value="FHIPEP family, domain 4"/>
    <property type="match status" value="1"/>
</dbReference>
<keyword evidence="7" id="KW-1005">Bacterial flagellum biogenesis</keyword>